<feature type="transmembrane region" description="Helical" evidence="1">
    <location>
        <begin position="22"/>
        <end position="48"/>
    </location>
</feature>
<keyword evidence="1" id="KW-0472">Membrane</keyword>
<dbReference type="AlphaFoldDB" id="A0A7Y3ZZK2"/>
<dbReference type="EMBL" id="VTXC01000028">
    <property type="protein sequence ID" value="NOH71940.1"/>
    <property type="molecule type" value="Genomic_DNA"/>
</dbReference>
<comment type="caution">
    <text evidence="2">The sequence shown here is derived from an EMBL/GenBank/DDBJ whole genome shotgun (WGS) entry which is preliminary data.</text>
</comment>
<feature type="transmembrane region" description="Helical" evidence="1">
    <location>
        <begin position="60"/>
        <end position="79"/>
    </location>
</feature>
<name>A0A7Y3ZZK2_9VIBR</name>
<feature type="transmembrane region" description="Helical" evidence="1">
    <location>
        <begin position="91"/>
        <end position="112"/>
    </location>
</feature>
<gene>
    <name evidence="2" type="ORF">F0225_11410</name>
</gene>
<organism evidence="2 3">
    <name type="scientific">Vibrio pectenicida</name>
    <dbReference type="NCBI Taxonomy" id="62763"/>
    <lineage>
        <taxon>Bacteria</taxon>
        <taxon>Pseudomonadati</taxon>
        <taxon>Pseudomonadota</taxon>
        <taxon>Gammaproteobacteria</taxon>
        <taxon>Vibrionales</taxon>
        <taxon>Vibrionaceae</taxon>
        <taxon>Vibrio</taxon>
    </lineage>
</organism>
<evidence type="ECO:0008006" key="4">
    <source>
        <dbReference type="Google" id="ProtNLM"/>
    </source>
</evidence>
<proteinExistence type="predicted"/>
<feature type="transmembrane region" description="Helical" evidence="1">
    <location>
        <begin position="174"/>
        <end position="194"/>
    </location>
</feature>
<protein>
    <recommendedName>
        <fullName evidence="4">DUF3159 domain-containing protein</fullName>
    </recommendedName>
</protein>
<evidence type="ECO:0000313" key="2">
    <source>
        <dbReference type="EMBL" id="NOH71940.1"/>
    </source>
</evidence>
<accession>A0A7Y3ZZK2</accession>
<evidence type="ECO:0000313" key="3">
    <source>
        <dbReference type="Proteomes" id="UP000565719"/>
    </source>
</evidence>
<dbReference type="Proteomes" id="UP000565719">
    <property type="component" value="Unassembled WGS sequence"/>
</dbReference>
<dbReference type="RefSeq" id="WP_171361184.1">
    <property type="nucleotide sequence ID" value="NZ_VTXC01000028.1"/>
</dbReference>
<evidence type="ECO:0000256" key="1">
    <source>
        <dbReference type="SAM" id="Phobius"/>
    </source>
</evidence>
<feature type="transmembrane region" description="Helical" evidence="1">
    <location>
        <begin position="148"/>
        <end position="168"/>
    </location>
</feature>
<sequence length="216" mass="24176">MSNKNPIGIGSYLLSHDARMTIIIPILLYNIVFWVLGAGPALIITACYSAMFEVFSQRTGSLSIIALILISGCVHYLYFHGYRFFKIGEESVLLSVGGSLSVILVFGFYSFIGRPVVRIQAENALPRLTQLPVYGTPKYAQVWQEVSIAWIFAYAVKALLVVMLSSDLPNYADYFVFIGAWPLTIAMIIFSFYWPSFRLASEKSIKSSRDDDPSLQ</sequence>
<keyword evidence="1" id="KW-1133">Transmembrane helix</keyword>
<reference evidence="2 3" key="1">
    <citation type="submission" date="2019-09" db="EMBL/GenBank/DDBJ databases">
        <title>Draft genome sequencing and comparative genomics of hatchery-associated Vibrios.</title>
        <authorList>
            <person name="Kehlet-Delgado H."/>
            <person name="Mueller R.S."/>
        </authorList>
    </citation>
    <scope>NUCLEOTIDE SEQUENCE [LARGE SCALE GENOMIC DNA]</scope>
    <source>
        <strain evidence="2 3">99-46-Y</strain>
    </source>
</reference>
<keyword evidence="1" id="KW-0812">Transmembrane</keyword>